<evidence type="ECO:0000256" key="3">
    <source>
        <dbReference type="ARBA" id="ARBA00022553"/>
    </source>
</evidence>
<dbReference type="Gene3D" id="1.10.287.130">
    <property type="match status" value="1"/>
</dbReference>
<keyword evidence="4" id="KW-0808">Transferase</keyword>
<keyword evidence="8" id="KW-0547">Nucleotide-binding</keyword>
<dbReference type="InterPro" id="IPR003661">
    <property type="entry name" value="HisK_dim/P_dom"/>
</dbReference>
<keyword evidence="6" id="KW-1133">Transmembrane helix</keyword>
<gene>
    <name evidence="8" type="ORF">ACFO3A_04375</name>
</gene>
<evidence type="ECO:0000256" key="5">
    <source>
        <dbReference type="ARBA" id="ARBA00022777"/>
    </source>
</evidence>
<keyword evidence="9" id="KW-1185">Reference proteome</keyword>
<dbReference type="SUPFAM" id="SSF47384">
    <property type="entry name" value="Homodimeric domain of signal transducing histidine kinase"/>
    <property type="match status" value="1"/>
</dbReference>
<dbReference type="Gene3D" id="3.30.565.10">
    <property type="entry name" value="Histidine kinase-like ATPase, C-terminal domain"/>
    <property type="match status" value="1"/>
</dbReference>
<evidence type="ECO:0000313" key="8">
    <source>
        <dbReference type="EMBL" id="MFC4621445.1"/>
    </source>
</evidence>
<dbReference type="InterPro" id="IPR003594">
    <property type="entry name" value="HATPase_dom"/>
</dbReference>
<dbReference type="CDD" id="cd00082">
    <property type="entry name" value="HisKA"/>
    <property type="match status" value="1"/>
</dbReference>
<dbReference type="PANTHER" id="PTHR43047:SF72">
    <property type="entry name" value="OSMOSENSING HISTIDINE PROTEIN KINASE SLN1"/>
    <property type="match status" value="1"/>
</dbReference>
<proteinExistence type="predicted"/>
<reference evidence="9" key="1">
    <citation type="journal article" date="2019" name="Int. J. Syst. Evol. Microbiol.">
        <title>The Global Catalogue of Microorganisms (GCM) 10K type strain sequencing project: providing services to taxonomists for standard genome sequencing and annotation.</title>
        <authorList>
            <consortium name="The Broad Institute Genomics Platform"/>
            <consortium name="The Broad Institute Genome Sequencing Center for Infectious Disease"/>
            <person name="Wu L."/>
            <person name="Ma J."/>
        </authorList>
    </citation>
    <scope>NUCLEOTIDE SEQUENCE [LARGE SCALE GENOMIC DNA]</scope>
    <source>
        <strain evidence="9">JCM 11650</strain>
    </source>
</reference>
<evidence type="ECO:0000256" key="4">
    <source>
        <dbReference type="ARBA" id="ARBA00022679"/>
    </source>
</evidence>
<keyword evidence="6" id="KW-0812">Transmembrane</keyword>
<feature type="domain" description="Histidine kinase" evidence="7">
    <location>
        <begin position="352"/>
        <end position="570"/>
    </location>
</feature>
<dbReference type="EC" id="2.7.13.3" evidence="2"/>
<keyword evidence="5" id="KW-0418">Kinase</keyword>
<evidence type="ECO:0000256" key="1">
    <source>
        <dbReference type="ARBA" id="ARBA00000085"/>
    </source>
</evidence>
<dbReference type="SMART" id="SM00387">
    <property type="entry name" value="HATPase_c"/>
    <property type="match status" value="1"/>
</dbReference>
<dbReference type="InterPro" id="IPR004358">
    <property type="entry name" value="Sig_transdc_His_kin-like_C"/>
</dbReference>
<dbReference type="InterPro" id="IPR036890">
    <property type="entry name" value="HATPase_C_sf"/>
</dbReference>
<evidence type="ECO:0000256" key="2">
    <source>
        <dbReference type="ARBA" id="ARBA00012438"/>
    </source>
</evidence>
<dbReference type="CDD" id="cd12915">
    <property type="entry name" value="PDC2_DGC_like"/>
    <property type="match status" value="1"/>
</dbReference>
<dbReference type="PRINTS" id="PR00344">
    <property type="entry name" value="BCTRLSENSOR"/>
</dbReference>
<dbReference type="Proteomes" id="UP001595967">
    <property type="component" value="Unassembled WGS sequence"/>
</dbReference>
<evidence type="ECO:0000313" key="9">
    <source>
        <dbReference type="Proteomes" id="UP001595967"/>
    </source>
</evidence>
<dbReference type="InterPro" id="IPR036097">
    <property type="entry name" value="HisK_dim/P_sf"/>
</dbReference>
<dbReference type="GO" id="GO:0005524">
    <property type="term" value="F:ATP binding"/>
    <property type="evidence" value="ECO:0007669"/>
    <property type="project" value="UniProtKB-KW"/>
</dbReference>
<dbReference type="RefSeq" id="WP_377724305.1">
    <property type="nucleotide sequence ID" value="NZ_JBHSEW010000002.1"/>
</dbReference>
<keyword evidence="3" id="KW-0597">Phosphoprotein</keyword>
<dbReference type="SMART" id="SM00388">
    <property type="entry name" value="HisKA"/>
    <property type="match status" value="1"/>
</dbReference>
<feature type="transmembrane region" description="Helical" evidence="6">
    <location>
        <begin position="306"/>
        <end position="329"/>
    </location>
</feature>
<comment type="caution">
    <text evidence="8">The sequence shown here is derived from an EMBL/GenBank/DDBJ whole genome shotgun (WGS) entry which is preliminary data.</text>
</comment>
<name>A0ABV9GXJ8_9BURK</name>
<keyword evidence="6" id="KW-0472">Membrane</keyword>
<organism evidence="8 9">
    <name type="scientific">Comamonas nitrativorans</name>
    <dbReference type="NCBI Taxonomy" id="108437"/>
    <lineage>
        <taxon>Bacteria</taxon>
        <taxon>Pseudomonadati</taxon>
        <taxon>Pseudomonadota</taxon>
        <taxon>Betaproteobacteria</taxon>
        <taxon>Burkholderiales</taxon>
        <taxon>Comamonadaceae</taxon>
        <taxon>Comamonas</taxon>
    </lineage>
</organism>
<dbReference type="InterPro" id="IPR005467">
    <property type="entry name" value="His_kinase_dom"/>
</dbReference>
<dbReference type="Gene3D" id="3.30.450.20">
    <property type="entry name" value="PAS domain"/>
    <property type="match status" value="2"/>
</dbReference>
<dbReference type="EMBL" id="JBHSEW010000002">
    <property type="protein sequence ID" value="MFC4621445.1"/>
    <property type="molecule type" value="Genomic_DNA"/>
</dbReference>
<keyword evidence="8" id="KW-0067">ATP-binding</keyword>
<sequence length="571" mass="62436">MNRRLPWRWWRLTPAQAYAIAASSFSALVLLGAWITIGGLLHWQWKETVAAELRQNRNTAQAFKEHTLRIIATVDQSMLRIQEGVRDGWLDGPAIERITRETGMGDDILTQLSWVGPDGRLVSSNLDPDGSRSEHVDLSERDHVRVHLLPPAQVPHLQPRLSQGLFVSQPLEGKVSRLWTIQLSRKITAPDGRPLGVVVASLNQNYFMEVYRGVELGHSGGVVLAGLDGGIRARVINQQRQDTDKALPDQLVQQLRMQPEGGLVGRSSDGLERIMGFSRVDGYPLVVLTGTAQYEALAAWRATRNIVLGLTLALTIAVVAFVVIFLGSVRRLAYSEARAQQASQAKSEFLAAMSHELRTPLTSIRGFAELLELRSKEERTREQATLIRQGAEHLNVLLTDILDLAKIEAGAMSAYLEPVELRPLLVEATHLFYASAAAKGLALVFDSSAVFPGNVLTDRVKLKQIVHNLLSNAIKFTREGSVTLQVGCSSGGRTWYLQVRDTGCGIAPELHEKVFEKFSQGSAQVSYEHGGTGLGLALSRTLAQLLGGSLTLQSAPDAGTVVTLELPLSQG</sequence>
<comment type="catalytic activity">
    <reaction evidence="1">
        <text>ATP + protein L-histidine = ADP + protein N-phospho-L-histidine.</text>
        <dbReference type="EC" id="2.7.13.3"/>
    </reaction>
</comment>
<dbReference type="Pfam" id="PF02518">
    <property type="entry name" value="HATPase_c"/>
    <property type="match status" value="1"/>
</dbReference>
<dbReference type="SUPFAM" id="SSF55874">
    <property type="entry name" value="ATPase domain of HSP90 chaperone/DNA topoisomerase II/histidine kinase"/>
    <property type="match status" value="1"/>
</dbReference>
<dbReference type="CDD" id="cd16922">
    <property type="entry name" value="HATPase_EvgS-ArcB-TorS-like"/>
    <property type="match status" value="1"/>
</dbReference>
<evidence type="ECO:0000256" key="6">
    <source>
        <dbReference type="SAM" id="Phobius"/>
    </source>
</evidence>
<feature type="transmembrane region" description="Helical" evidence="6">
    <location>
        <begin position="15"/>
        <end position="37"/>
    </location>
</feature>
<accession>A0ABV9GXJ8</accession>
<dbReference type="PANTHER" id="PTHR43047">
    <property type="entry name" value="TWO-COMPONENT HISTIDINE PROTEIN KINASE"/>
    <property type="match status" value="1"/>
</dbReference>
<dbReference type="Pfam" id="PF00512">
    <property type="entry name" value="HisKA"/>
    <property type="match status" value="1"/>
</dbReference>
<dbReference type="CDD" id="cd12914">
    <property type="entry name" value="PDC1_DGC_like"/>
    <property type="match status" value="1"/>
</dbReference>
<evidence type="ECO:0000259" key="7">
    <source>
        <dbReference type="PROSITE" id="PS50109"/>
    </source>
</evidence>
<protein>
    <recommendedName>
        <fullName evidence="2">histidine kinase</fullName>
        <ecNumber evidence="2">2.7.13.3</ecNumber>
    </recommendedName>
</protein>
<dbReference type="PROSITE" id="PS50109">
    <property type="entry name" value="HIS_KIN"/>
    <property type="match status" value="1"/>
</dbReference>